<keyword evidence="10" id="KW-1185">Reference proteome</keyword>
<evidence type="ECO:0000256" key="3">
    <source>
        <dbReference type="ARBA" id="ARBA00023015"/>
    </source>
</evidence>
<name>A0A4Y4CXV4_ZOORA</name>
<evidence type="ECO:0000256" key="2">
    <source>
        <dbReference type="ARBA" id="ARBA00023012"/>
    </source>
</evidence>
<evidence type="ECO:0000256" key="4">
    <source>
        <dbReference type="ARBA" id="ARBA00023125"/>
    </source>
</evidence>
<evidence type="ECO:0000256" key="6">
    <source>
        <dbReference type="PROSITE-ProRule" id="PRU00169"/>
    </source>
</evidence>
<dbReference type="SUPFAM" id="SSF52172">
    <property type="entry name" value="CheY-like"/>
    <property type="match status" value="1"/>
</dbReference>
<dbReference type="Gene3D" id="1.25.40.10">
    <property type="entry name" value="Tetratricopeptide repeat domain"/>
    <property type="match status" value="1"/>
</dbReference>
<dbReference type="Gene3D" id="3.40.50.2300">
    <property type="match status" value="1"/>
</dbReference>
<dbReference type="Pfam" id="PF14559">
    <property type="entry name" value="TPR_19"/>
    <property type="match status" value="1"/>
</dbReference>
<dbReference type="Proteomes" id="UP000318422">
    <property type="component" value="Unassembled WGS sequence"/>
</dbReference>
<keyword evidence="3" id="KW-0805">Transcription regulation</keyword>
<dbReference type="GO" id="GO:0032993">
    <property type="term" value="C:protein-DNA complex"/>
    <property type="evidence" value="ECO:0007669"/>
    <property type="project" value="TreeGrafter"/>
</dbReference>
<dbReference type="GO" id="GO:0006355">
    <property type="term" value="P:regulation of DNA-templated transcription"/>
    <property type="evidence" value="ECO:0007669"/>
    <property type="project" value="TreeGrafter"/>
</dbReference>
<keyword evidence="4" id="KW-0238">DNA-binding</keyword>
<feature type="domain" description="Response regulatory" evidence="8">
    <location>
        <begin position="31"/>
        <end position="150"/>
    </location>
</feature>
<dbReference type="GO" id="GO:0000976">
    <property type="term" value="F:transcription cis-regulatory region binding"/>
    <property type="evidence" value="ECO:0007669"/>
    <property type="project" value="TreeGrafter"/>
</dbReference>
<dbReference type="PROSITE" id="PS50110">
    <property type="entry name" value="RESPONSE_REGULATORY"/>
    <property type="match status" value="1"/>
</dbReference>
<evidence type="ECO:0000256" key="7">
    <source>
        <dbReference type="SAM" id="MobiDB-lite"/>
    </source>
</evidence>
<evidence type="ECO:0000259" key="8">
    <source>
        <dbReference type="PROSITE" id="PS50110"/>
    </source>
</evidence>
<dbReference type="PANTHER" id="PTHR48111:SF1">
    <property type="entry name" value="TWO-COMPONENT RESPONSE REGULATOR ORR33"/>
    <property type="match status" value="1"/>
</dbReference>
<comment type="caution">
    <text evidence="9">The sequence shown here is derived from an EMBL/GenBank/DDBJ whole genome shotgun (WGS) entry which is preliminary data.</text>
</comment>
<accession>A0A4Y4CXV4</accession>
<dbReference type="InterPro" id="IPR011006">
    <property type="entry name" value="CheY-like_superfamily"/>
</dbReference>
<dbReference type="InterPro" id="IPR011990">
    <property type="entry name" value="TPR-like_helical_dom_sf"/>
</dbReference>
<keyword evidence="1" id="KW-0597">Phosphoprotein</keyword>
<proteinExistence type="predicted"/>
<dbReference type="AlphaFoldDB" id="A0A4Y4CXV4"/>
<dbReference type="EMBL" id="BJNV01000029">
    <property type="protein sequence ID" value="GEC95867.1"/>
    <property type="molecule type" value="Genomic_DNA"/>
</dbReference>
<comment type="caution">
    <text evidence="6">Lacks conserved residue(s) required for the propagation of feature annotation.</text>
</comment>
<keyword evidence="5" id="KW-0804">Transcription</keyword>
<evidence type="ECO:0000256" key="5">
    <source>
        <dbReference type="ARBA" id="ARBA00023163"/>
    </source>
</evidence>
<dbReference type="SUPFAM" id="SSF48452">
    <property type="entry name" value="TPR-like"/>
    <property type="match status" value="1"/>
</dbReference>
<evidence type="ECO:0000313" key="10">
    <source>
        <dbReference type="Proteomes" id="UP000318422"/>
    </source>
</evidence>
<organism evidence="9 10">
    <name type="scientific">Zoogloea ramigera</name>
    <dbReference type="NCBI Taxonomy" id="350"/>
    <lineage>
        <taxon>Bacteria</taxon>
        <taxon>Pseudomonadati</taxon>
        <taxon>Pseudomonadota</taxon>
        <taxon>Betaproteobacteria</taxon>
        <taxon>Rhodocyclales</taxon>
        <taxon>Zoogloeaceae</taxon>
        <taxon>Zoogloea</taxon>
    </lineage>
</organism>
<dbReference type="SMART" id="SM00448">
    <property type="entry name" value="REC"/>
    <property type="match status" value="1"/>
</dbReference>
<feature type="region of interest" description="Disordered" evidence="7">
    <location>
        <begin position="1"/>
        <end position="20"/>
    </location>
</feature>
<dbReference type="GO" id="GO:0005829">
    <property type="term" value="C:cytosol"/>
    <property type="evidence" value="ECO:0007669"/>
    <property type="project" value="TreeGrafter"/>
</dbReference>
<sequence>MRASRIHARGRSTPQSRANAPPTVIELGTVSALIVEANPSMRTQLRNMLNMAGITKVQFAVTAGVAVRKLRDARYDLILCEYHIGDGQDGQHLLEDLRHNAVIPLSTLFIMVTGERQYERVVSAAELAPNDYILKPFAADTLHDRIERALVKREAFMPAYQLIELGNVPDAITYCAEAEEKHPQWQLDFLRLRAELHVASGNADEAQKLYERILSTRSVPWARLGLAKALYLQRRYAEAEEILQALVGENELYVDAYDWLSRTREAAGELEAARNVLTNAMALSPHRVGRLRRLGELSIETGDHEAAEKVLAEVVRKGKYSDFRDPEDHVRLLQAQLGRGDTAQAEATIRDLERSMAGLDKTRMCTALSSALVHVKKGETDRAGEALKALMSESDGGQSLSLKLKGELARACFATQLEGEGAQVVLDIMRNAPDERTLATTKNILREAGKTELGEQLAGQINTEIRDLVAEGARKAQDGDFDGAVQFMLTAVRKMPGNTHVLFNATLALLKHIESCGWNERFAEQARNLMERARAQDPGNARLPALTTYYYNLLKKFGIQP</sequence>
<feature type="compositionally biased region" description="Basic residues" evidence="7">
    <location>
        <begin position="1"/>
        <end position="10"/>
    </location>
</feature>
<evidence type="ECO:0000313" key="9">
    <source>
        <dbReference type="EMBL" id="GEC95867.1"/>
    </source>
</evidence>
<dbReference type="Pfam" id="PF13432">
    <property type="entry name" value="TPR_16"/>
    <property type="match status" value="1"/>
</dbReference>
<gene>
    <name evidence="9" type="ORF">ZRA01_19400</name>
</gene>
<dbReference type="InterPro" id="IPR001789">
    <property type="entry name" value="Sig_transdc_resp-reg_receiver"/>
</dbReference>
<dbReference type="PANTHER" id="PTHR48111">
    <property type="entry name" value="REGULATOR OF RPOS"/>
    <property type="match status" value="1"/>
</dbReference>
<reference evidence="9 10" key="1">
    <citation type="submission" date="2019-06" db="EMBL/GenBank/DDBJ databases">
        <title>Whole genome shotgun sequence of Zoogloea ramigera NBRC 15342.</title>
        <authorList>
            <person name="Hosoyama A."/>
            <person name="Uohara A."/>
            <person name="Ohji S."/>
            <person name="Ichikawa N."/>
        </authorList>
    </citation>
    <scope>NUCLEOTIDE SEQUENCE [LARGE SCALE GENOMIC DNA]</scope>
    <source>
        <strain evidence="9 10">NBRC 15342</strain>
    </source>
</reference>
<dbReference type="Pfam" id="PF00072">
    <property type="entry name" value="Response_reg"/>
    <property type="match status" value="1"/>
</dbReference>
<keyword evidence="2" id="KW-0902">Two-component regulatory system</keyword>
<evidence type="ECO:0000256" key="1">
    <source>
        <dbReference type="ARBA" id="ARBA00022553"/>
    </source>
</evidence>
<protein>
    <recommendedName>
        <fullName evidence="8">Response regulatory domain-containing protein</fullName>
    </recommendedName>
</protein>
<dbReference type="GO" id="GO:0000156">
    <property type="term" value="F:phosphorelay response regulator activity"/>
    <property type="evidence" value="ECO:0007669"/>
    <property type="project" value="TreeGrafter"/>
</dbReference>
<dbReference type="InterPro" id="IPR039420">
    <property type="entry name" value="WalR-like"/>
</dbReference>
<dbReference type="CDD" id="cd17589">
    <property type="entry name" value="REC_TPR"/>
    <property type="match status" value="1"/>
</dbReference>